<comment type="similarity">
    <text evidence="1">Belongs to the bacterial solute-binding protein 1 family.</text>
</comment>
<dbReference type="GO" id="GO:0046872">
    <property type="term" value="F:metal ion binding"/>
    <property type="evidence" value="ECO:0007669"/>
    <property type="project" value="UniProtKB-KW"/>
</dbReference>
<evidence type="ECO:0000256" key="2">
    <source>
        <dbReference type="ARBA" id="ARBA00022729"/>
    </source>
</evidence>
<keyword evidence="3" id="KW-0479">Metal-binding</keyword>
<evidence type="ECO:0000256" key="4">
    <source>
        <dbReference type="SAM" id="MobiDB-lite"/>
    </source>
</evidence>
<accession>A0A3E1K860</accession>
<name>A0A3E1K860_9GAMM</name>
<feature type="region of interest" description="Disordered" evidence="4">
    <location>
        <begin position="20"/>
        <end position="41"/>
    </location>
</feature>
<dbReference type="PIRSF" id="PIRSF002825">
    <property type="entry name" value="CfbpA"/>
    <property type="match status" value="1"/>
</dbReference>
<dbReference type="PANTHER" id="PTHR30006">
    <property type="entry name" value="THIAMINE-BINDING PERIPLASMIC PROTEIN-RELATED"/>
    <property type="match status" value="1"/>
</dbReference>
<feature type="chain" id="PRO_5017674152" evidence="5">
    <location>
        <begin position="22"/>
        <end position="357"/>
    </location>
</feature>
<dbReference type="Gene3D" id="3.40.190.10">
    <property type="entry name" value="Periplasmic binding protein-like II"/>
    <property type="match status" value="2"/>
</dbReference>
<dbReference type="PROSITE" id="PS51257">
    <property type="entry name" value="PROKAR_LIPOPROTEIN"/>
    <property type="match status" value="1"/>
</dbReference>
<dbReference type="OrthoDB" id="9769567at2"/>
<evidence type="ECO:0000313" key="7">
    <source>
        <dbReference type="Proteomes" id="UP000260351"/>
    </source>
</evidence>
<feature type="binding site" evidence="3">
    <location>
        <position position="245"/>
    </location>
    <ligand>
        <name>Fe cation</name>
        <dbReference type="ChEBI" id="CHEBI:24875"/>
    </ligand>
</feature>
<dbReference type="Proteomes" id="UP000260351">
    <property type="component" value="Unassembled WGS sequence"/>
</dbReference>
<feature type="signal peptide" evidence="5">
    <location>
        <begin position="1"/>
        <end position="21"/>
    </location>
</feature>
<dbReference type="Pfam" id="PF13416">
    <property type="entry name" value="SBP_bac_8"/>
    <property type="match status" value="1"/>
</dbReference>
<evidence type="ECO:0000313" key="6">
    <source>
        <dbReference type="EMBL" id="RFF30254.1"/>
    </source>
</evidence>
<dbReference type="InterPro" id="IPR006059">
    <property type="entry name" value="SBP"/>
</dbReference>
<sequence>MRILLTALLLALLTACGPDQGNGEARQTAGTEQAENLETAEPAAAEPARLVVYTSRQPHLIEPLFDRYTAETGVDIDYINDSEAALIERLDAEDDQTVADLFMTVDAGNLWHAAQRGLLRPVESESLVSSVPEALRDDQGRWYGLSVRARTIVYHPERVDAGALSTYEALAEDEWAGRLCLRTSQKVYNQSLVAMLIEHHGEEHAEEIVSGWVDNLATEPFSSDTRLIEAIAAGQCDVGIVNSYYLGRKLAEDPEYPVALFWANQDTTGTHVNISGAGVTRHAPRPEAARALLEWLASPEAQAEFAQNNLEFPVNPNVAPRGIVKEWGEFRADDTPLQIAGERQAQAVRLMDRAGYR</sequence>
<dbReference type="PANTHER" id="PTHR30006:SF15">
    <property type="entry name" value="IRON-UTILIZATION PERIPLASMIC PROTEIN"/>
    <property type="match status" value="1"/>
</dbReference>
<proteinExistence type="inferred from homology"/>
<organism evidence="6 7">
    <name type="scientific">Wenzhouxiangella sediminis</name>
    <dbReference type="NCBI Taxonomy" id="1792836"/>
    <lineage>
        <taxon>Bacteria</taxon>
        <taxon>Pseudomonadati</taxon>
        <taxon>Pseudomonadota</taxon>
        <taxon>Gammaproteobacteria</taxon>
        <taxon>Chromatiales</taxon>
        <taxon>Wenzhouxiangellaceae</taxon>
        <taxon>Wenzhouxiangella</taxon>
    </lineage>
</organism>
<evidence type="ECO:0000256" key="3">
    <source>
        <dbReference type="PIRSR" id="PIRSR002825-1"/>
    </source>
</evidence>
<dbReference type="SUPFAM" id="SSF53850">
    <property type="entry name" value="Periplasmic binding protein-like II"/>
    <property type="match status" value="1"/>
</dbReference>
<evidence type="ECO:0000256" key="5">
    <source>
        <dbReference type="SAM" id="SignalP"/>
    </source>
</evidence>
<gene>
    <name evidence="6" type="ORF">DZC52_09245</name>
</gene>
<reference evidence="6 7" key="1">
    <citation type="submission" date="2018-08" db="EMBL/GenBank/DDBJ databases">
        <title>Wenzhouxiangella salilacus sp. nov., a novel bacterium isolated from a saline lake in Xinjiang Province, China.</title>
        <authorList>
            <person name="Han S."/>
        </authorList>
    </citation>
    <scope>NUCLEOTIDE SEQUENCE [LARGE SCALE GENOMIC DNA]</scope>
    <source>
        <strain evidence="6 7">XDB06</strain>
    </source>
</reference>
<dbReference type="InterPro" id="IPR026045">
    <property type="entry name" value="Ferric-bd"/>
</dbReference>
<dbReference type="GO" id="GO:0030288">
    <property type="term" value="C:outer membrane-bounded periplasmic space"/>
    <property type="evidence" value="ECO:0007669"/>
    <property type="project" value="TreeGrafter"/>
</dbReference>
<dbReference type="EMBL" id="QUZK01000037">
    <property type="protein sequence ID" value="RFF30254.1"/>
    <property type="molecule type" value="Genomic_DNA"/>
</dbReference>
<feature type="binding site" evidence="3">
    <location>
        <position position="244"/>
    </location>
    <ligand>
        <name>Fe cation</name>
        <dbReference type="ChEBI" id="CHEBI:24875"/>
    </ligand>
</feature>
<evidence type="ECO:0000256" key="1">
    <source>
        <dbReference type="ARBA" id="ARBA00008520"/>
    </source>
</evidence>
<dbReference type="RefSeq" id="WP_116650855.1">
    <property type="nucleotide sequence ID" value="NZ_QUZK01000037.1"/>
</dbReference>
<keyword evidence="3" id="KW-0408">Iron</keyword>
<dbReference type="AlphaFoldDB" id="A0A3E1K860"/>
<keyword evidence="7" id="KW-1185">Reference proteome</keyword>
<protein>
    <submittedName>
        <fullName evidence="6">Extracellular solute-binding protein</fullName>
    </submittedName>
</protein>
<comment type="caution">
    <text evidence="6">The sequence shown here is derived from an EMBL/GenBank/DDBJ whole genome shotgun (WGS) entry which is preliminary data.</text>
</comment>
<keyword evidence="2 5" id="KW-0732">Signal</keyword>